<reference evidence="1" key="2">
    <citation type="submission" date="2025-08" db="UniProtKB">
        <authorList>
            <consortium name="Ensembl"/>
        </authorList>
    </citation>
    <scope>IDENTIFICATION</scope>
</reference>
<name>A0A803TP57_ANOCA</name>
<evidence type="ECO:0000313" key="1">
    <source>
        <dbReference type="Ensembl" id="ENSACAP00000036997.1"/>
    </source>
</evidence>
<accession>A0A803TP57</accession>
<evidence type="ECO:0000313" key="2">
    <source>
        <dbReference type="Proteomes" id="UP000001646"/>
    </source>
</evidence>
<reference evidence="1 2" key="1">
    <citation type="submission" date="2009-12" db="EMBL/GenBank/DDBJ databases">
        <title>The Genome Sequence of Anolis carolinensis (Green Anole Lizard).</title>
        <authorList>
            <consortium name="The Genome Sequencing Platform"/>
            <person name="Di Palma F."/>
            <person name="Alfoldi J."/>
            <person name="Heiman D."/>
            <person name="Young S."/>
            <person name="Grabherr M."/>
            <person name="Johnson J."/>
            <person name="Lander E.S."/>
            <person name="Lindblad-Toh K."/>
        </authorList>
    </citation>
    <scope>NUCLEOTIDE SEQUENCE [LARGE SCALE GENOMIC DNA]</scope>
    <source>
        <strain evidence="1 2">JBL SC #1</strain>
    </source>
</reference>
<dbReference type="Proteomes" id="UP000001646">
    <property type="component" value="Chromosome 5"/>
</dbReference>
<dbReference type="InParanoid" id="A0A803TP57"/>
<organism evidence="1 2">
    <name type="scientific">Anolis carolinensis</name>
    <name type="common">Green anole</name>
    <name type="synonym">American chameleon</name>
    <dbReference type="NCBI Taxonomy" id="28377"/>
    <lineage>
        <taxon>Eukaryota</taxon>
        <taxon>Metazoa</taxon>
        <taxon>Chordata</taxon>
        <taxon>Craniata</taxon>
        <taxon>Vertebrata</taxon>
        <taxon>Euteleostomi</taxon>
        <taxon>Lepidosauria</taxon>
        <taxon>Squamata</taxon>
        <taxon>Bifurcata</taxon>
        <taxon>Unidentata</taxon>
        <taxon>Episquamata</taxon>
        <taxon>Toxicofera</taxon>
        <taxon>Iguania</taxon>
        <taxon>Dactyloidae</taxon>
        <taxon>Anolis</taxon>
    </lineage>
</organism>
<protein>
    <submittedName>
        <fullName evidence="1">Uncharacterized protein</fullName>
    </submittedName>
</protein>
<keyword evidence="2" id="KW-1185">Reference proteome</keyword>
<reference evidence="1" key="3">
    <citation type="submission" date="2025-09" db="UniProtKB">
        <authorList>
            <consortium name="Ensembl"/>
        </authorList>
    </citation>
    <scope>IDENTIFICATION</scope>
</reference>
<sequence>ISCLDLVFQNFIFITLLLKPIKRNFSMLCKPSCCCPSLTTPLLCLCFFCLSWLPLSSSPAISKAAGGCGFRGSVQHPSCTYCFLDFSCYHLSDFAAGKHQFWLCRQEQTLCLDTSA</sequence>
<dbReference type="AlphaFoldDB" id="A0A803TP57"/>
<dbReference type="Ensembl" id="ENSACAT00000055743.1">
    <property type="protein sequence ID" value="ENSACAP00000036997.1"/>
    <property type="gene ID" value="ENSACAG00000040284.1"/>
</dbReference>
<proteinExistence type="predicted"/>